<dbReference type="GO" id="GO:0016301">
    <property type="term" value="F:kinase activity"/>
    <property type="evidence" value="ECO:0007669"/>
    <property type="project" value="UniProtKB-KW"/>
</dbReference>
<feature type="region of interest" description="Disordered" evidence="2">
    <location>
        <begin position="347"/>
        <end position="379"/>
    </location>
</feature>
<dbReference type="GeneID" id="94434459"/>
<evidence type="ECO:0000256" key="2">
    <source>
        <dbReference type="SAM" id="MobiDB-lite"/>
    </source>
</evidence>
<comment type="caution">
    <text evidence="3">The sequence shown here is derived from an EMBL/GenBank/DDBJ whole genome shotgun (WGS) entry which is preliminary data.</text>
</comment>
<keyword evidence="1" id="KW-0067">ATP-binding</keyword>
<dbReference type="VEuPathDB" id="ToxoDB:CSUI_011147"/>
<keyword evidence="3" id="KW-0418">Kinase</keyword>
<feature type="compositionally biased region" description="Polar residues" evidence="2">
    <location>
        <begin position="246"/>
        <end position="266"/>
    </location>
</feature>
<evidence type="ECO:0000313" key="3">
    <source>
        <dbReference type="EMBL" id="PHJ15042.1"/>
    </source>
</evidence>
<keyword evidence="3" id="KW-0808">Transferase</keyword>
<gene>
    <name evidence="3" type="ORF">CSUI_011147</name>
</gene>
<dbReference type="Gene3D" id="3.30.200.20">
    <property type="entry name" value="Phosphorylase Kinase, domain 1"/>
    <property type="match status" value="1"/>
</dbReference>
<feature type="binding site" evidence="1">
    <location>
        <position position="461"/>
    </location>
    <ligand>
        <name>ATP</name>
        <dbReference type="ChEBI" id="CHEBI:30616"/>
    </ligand>
</feature>
<dbReference type="InterPro" id="IPR017441">
    <property type="entry name" value="Protein_kinase_ATP_BS"/>
</dbReference>
<dbReference type="EMBL" id="MIGC01009873">
    <property type="protein sequence ID" value="PHJ15042.1"/>
    <property type="molecule type" value="Genomic_DNA"/>
</dbReference>
<feature type="region of interest" description="Disordered" evidence="2">
    <location>
        <begin position="1"/>
        <end position="176"/>
    </location>
</feature>
<keyword evidence="1" id="KW-0547">Nucleotide-binding</keyword>
<dbReference type="RefSeq" id="XP_067916776.1">
    <property type="nucleotide sequence ID" value="XM_068071248.1"/>
</dbReference>
<protein>
    <submittedName>
        <fullName evidence="3">Calcium-dependent protein kinase cdpk4</fullName>
    </submittedName>
</protein>
<dbReference type="PROSITE" id="PS00107">
    <property type="entry name" value="PROTEIN_KINASE_ATP"/>
    <property type="match status" value="1"/>
</dbReference>
<organism evidence="3 4">
    <name type="scientific">Cystoisospora suis</name>
    <dbReference type="NCBI Taxonomy" id="483139"/>
    <lineage>
        <taxon>Eukaryota</taxon>
        <taxon>Sar</taxon>
        <taxon>Alveolata</taxon>
        <taxon>Apicomplexa</taxon>
        <taxon>Conoidasida</taxon>
        <taxon>Coccidia</taxon>
        <taxon>Eucoccidiorida</taxon>
        <taxon>Eimeriorina</taxon>
        <taxon>Sarcocystidae</taxon>
        <taxon>Cystoisospora</taxon>
    </lineage>
</organism>
<accession>A0A2C6KEQ9</accession>
<evidence type="ECO:0000313" key="4">
    <source>
        <dbReference type="Proteomes" id="UP000221165"/>
    </source>
</evidence>
<feature type="compositionally biased region" description="Low complexity" evidence="2">
    <location>
        <begin position="129"/>
        <end position="147"/>
    </location>
</feature>
<evidence type="ECO:0000256" key="1">
    <source>
        <dbReference type="PROSITE-ProRule" id="PRU10141"/>
    </source>
</evidence>
<dbReference type="GO" id="GO:0005524">
    <property type="term" value="F:ATP binding"/>
    <property type="evidence" value="ECO:0007669"/>
    <property type="project" value="UniProtKB-UniRule"/>
</dbReference>
<proteinExistence type="predicted"/>
<feature type="non-terminal residue" evidence="3">
    <location>
        <position position="473"/>
    </location>
</feature>
<dbReference type="Proteomes" id="UP000221165">
    <property type="component" value="Unassembled WGS sequence"/>
</dbReference>
<keyword evidence="4" id="KW-1185">Reference proteome</keyword>
<dbReference type="AlphaFoldDB" id="A0A2C6KEQ9"/>
<feature type="compositionally biased region" description="Polar residues" evidence="2">
    <location>
        <begin position="97"/>
        <end position="111"/>
    </location>
</feature>
<reference evidence="3 4" key="1">
    <citation type="journal article" date="2017" name="Int. J. Parasitol.">
        <title>The genome of the protozoan parasite Cystoisospora suis and a reverse vaccinology approach to identify vaccine candidates.</title>
        <authorList>
            <person name="Palmieri N."/>
            <person name="Shrestha A."/>
            <person name="Ruttkowski B."/>
            <person name="Beck T."/>
            <person name="Vogl C."/>
            <person name="Tomley F."/>
            <person name="Blake D.P."/>
            <person name="Joachim A."/>
        </authorList>
    </citation>
    <scope>NUCLEOTIDE SEQUENCE [LARGE SCALE GENOMIC DNA]</scope>
    <source>
        <strain evidence="3 4">Wien I</strain>
    </source>
</reference>
<feature type="region of interest" description="Disordered" evidence="2">
    <location>
        <begin position="236"/>
        <end position="325"/>
    </location>
</feature>
<feature type="compositionally biased region" description="Low complexity" evidence="2">
    <location>
        <begin position="155"/>
        <end position="164"/>
    </location>
</feature>
<name>A0A2C6KEQ9_9APIC</name>
<sequence>MGCTQSKGRPPASSPARVGASDRAAAVTASGNAQDAAHAARLHGDLDKPAKLGIGSGKVASGGKDSKLKFLGSSRGRQHSFAPQSLTESPDGPASWRRTTAPSARGSSGRQSLLLRGRVQESNGGAGSTGTSSPRGGTVGVQSGVQTRHGLQDVSSSSSSTSTRRPPPAGTLHCPGLSSSAPVLFESDCGDGPRPLLNGPKWIGSIAPARTLRRRLFSRDGRAGFARVSSVFRRRPKPGALETREGNASSSRQGIWSRRPVSSSASVDVPGSAEPHHCPRCGRTLRSSDRLSQQTHLPRQKIIGAAGPSQGATESARDPSSQDRTVFRISGRARTEGSMDVVCQRCGWPASSRPRDEGGGATGRGALGKEIPDEEGLRPLGRDCSGSTIGSELSVPAEYVVGDPLAFFNSLSHTPLFTSRIRTKLKLEQVYDVSSQILGTGISGAVRTARHRQSGRLVAVKTLNLSGIPPRRI</sequence>